<dbReference type="PANTHER" id="PTHR23135">
    <property type="entry name" value="MUR LIGASE FAMILY MEMBER"/>
    <property type="match status" value="1"/>
</dbReference>
<comment type="catalytic activity">
    <reaction evidence="7">
        <text>UDP-N-acetyl-alpha-D-muramoyl-L-alanyl-D-glutamate + meso-2,6-diaminopimelate + ATP = UDP-N-acetyl-alpha-D-muramoyl-L-alanyl-gamma-D-glutamyl-meso-2,6-diaminopimelate + ADP + phosphate + H(+)</text>
        <dbReference type="Rhea" id="RHEA:23676"/>
        <dbReference type="ChEBI" id="CHEBI:15378"/>
        <dbReference type="ChEBI" id="CHEBI:30616"/>
        <dbReference type="ChEBI" id="CHEBI:43474"/>
        <dbReference type="ChEBI" id="CHEBI:57791"/>
        <dbReference type="ChEBI" id="CHEBI:83900"/>
        <dbReference type="ChEBI" id="CHEBI:83905"/>
        <dbReference type="ChEBI" id="CHEBI:456216"/>
        <dbReference type="EC" id="6.3.2.13"/>
    </reaction>
</comment>
<evidence type="ECO:0000256" key="6">
    <source>
        <dbReference type="ARBA" id="ARBA00023316"/>
    </source>
</evidence>
<evidence type="ECO:0000256" key="5">
    <source>
        <dbReference type="ARBA" id="ARBA00023306"/>
    </source>
</evidence>
<feature type="modified residue" description="N6-carboxylysine" evidence="7">
    <location>
        <position position="245"/>
    </location>
</feature>
<comment type="caution">
    <text evidence="13">The sequence shown here is derived from an EMBL/GenBank/DDBJ whole genome shotgun (WGS) entry which is preliminary data.</text>
</comment>
<feature type="binding site" evidence="7">
    <location>
        <position position="49"/>
    </location>
    <ligand>
        <name>UDP-N-acetyl-alpha-D-muramoyl-L-alanyl-D-glutamate</name>
        <dbReference type="ChEBI" id="CHEBI:83900"/>
    </ligand>
</feature>
<dbReference type="Gene3D" id="3.40.1190.10">
    <property type="entry name" value="Mur-like, catalytic domain"/>
    <property type="match status" value="1"/>
</dbReference>
<dbReference type="EC" id="6.3.2.13" evidence="7"/>
<dbReference type="NCBIfam" id="NF001126">
    <property type="entry name" value="PRK00139.1-4"/>
    <property type="match status" value="1"/>
</dbReference>
<comment type="similarity">
    <text evidence="1 7">Belongs to the MurCDEF family. MurE subfamily.</text>
</comment>
<feature type="binding site" evidence="7">
    <location>
        <begin position="430"/>
        <end position="433"/>
    </location>
    <ligand>
        <name>meso-2,6-diaminopimelate</name>
        <dbReference type="ChEBI" id="CHEBI:57791"/>
    </ligand>
</feature>
<organism evidence="13 14">
    <name type="scientific">Microlunatus spumicola</name>
    <dbReference type="NCBI Taxonomy" id="81499"/>
    <lineage>
        <taxon>Bacteria</taxon>
        <taxon>Bacillati</taxon>
        <taxon>Actinomycetota</taxon>
        <taxon>Actinomycetes</taxon>
        <taxon>Propionibacteriales</taxon>
        <taxon>Propionibacteriaceae</taxon>
        <taxon>Microlunatus</taxon>
    </lineage>
</organism>
<evidence type="ECO:0000313" key="14">
    <source>
        <dbReference type="Proteomes" id="UP001500767"/>
    </source>
</evidence>
<evidence type="ECO:0000256" key="8">
    <source>
        <dbReference type="RuleBase" id="RU004135"/>
    </source>
</evidence>
<feature type="domain" description="Mur ligase N-terminal catalytic" evidence="10">
    <location>
        <begin position="44"/>
        <end position="116"/>
    </location>
</feature>
<dbReference type="GO" id="GO:0016874">
    <property type="term" value="F:ligase activity"/>
    <property type="evidence" value="ECO:0007669"/>
    <property type="project" value="UniProtKB-KW"/>
</dbReference>
<comment type="caution">
    <text evidence="7">Lacks conserved residue(s) required for the propagation of feature annotation.</text>
</comment>
<feature type="domain" description="Mur ligase central" evidence="12">
    <location>
        <begin position="131"/>
        <end position="336"/>
    </location>
</feature>
<dbReference type="InterPro" id="IPR036565">
    <property type="entry name" value="Mur-like_cat_sf"/>
</dbReference>
<feature type="binding site" evidence="7">
    <location>
        <position position="213"/>
    </location>
    <ligand>
        <name>UDP-N-acetyl-alpha-D-muramoyl-L-alanyl-D-glutamate</name>
        <dbReference type="ChEBI" id="CHEBI:83900"/>
    </ligand>
</feature>
<keyword evidence="5 7" id="KW-0131">Cell cycle</keyword>
<sequence>MKPVGSVVDVADDQGAARTGLRPRTTPPVPLDALVPGAGSSVAVSGVTLDTRFVEPGDLFVGLPGRHHHGAAFAGRAAAAGAVALLTDPAGAALADDVLPVAVVEDPRRAMASVAATVYGRPATALTTYGITGTQGKTTTAYLLDAALRASGTSTGLIGTVGFALDGRDLGGSRTTVTTPESPELQGLLGHLVEHGARALVMEVSSHALALGRVDAIVFDVAAFTGFGTDHLDFHGDLESYFEAKASLFTPERTRHAVLNVDDARGEVLVGRARTAGLPVTTTGAGPYADVHRIALGPTERGRTRLVAGVHGERVELWLPLPGEHNVRNALTALAMVAATGGDLAAAARGLEQASVPGRMQRVDLGEGAPAVFVDFAHTPEAVTAAVGALTDTARVVVVLGAGGDRDPGKRGPMGVAAAVAADVVVVTDDNPRSEDPAAIRAQVLAGARSVRRSDVQVVDGGDRRSAIAAALALAGPDDAVVVLGKGHETGQEVAGVVTPFVDADVVRDAWVALQAGRGAR</sequence>
<evidence type="ECO:0000256" key="2">
    <source>
        <dbReference type="ARBA" id="ARBA00022618"/>
    </source>
</evidence>
<dbReference type="InterPro" id="IPR005761">
    <property type="entry name" value="UDP-N-AcMur-Glu-dNH2Pim_ligase"/>
</dbReference>
<dbReference type="PANTHER" id="PTHR23135:SF4">
    <property type="entry name" value="UDP-N-ACETYLMURAMOYL-L-ALANYL-D-GLUTAMATE--2,6-DIAMINOPIMELATE LIGASE MURE HOMOLOG, CHLOROPLASTIC"/>
    <property type="match status" value="1"/>
</dbReference>
<feature type="binding site" evidence="7">
    <location>
        <position position="485"/>
    </location>
    <ligand>
        <name>meso-2,6-diaminopimelate</name>
        <dbReference type="ChEBI" id="CHEBI:57791"/>
    </ligand>
</feature>
<evidence type="ECO:0000259" key="11">
    <source>
        <dbReference type="Pfam" id="PF02875"/>
    </source>
</evidence>
<keyword evidence="14" id="KW-1185">Reference proteome</keyword>
<dbReference type="Pfam" id="PF02875">
    <property type="entry name" value="Mur_ligase_C"/>
    <property type="match status" value="1"/>
</dbReference>
<evidence type="ECO:0000259" key="10">
    <source>
        <dbReference type="Pfam" id="PF01225"/>
    </source>
</evidence>
<keyword evidence="7" id="KW-0963">Cytoplasm</keyword>
<feature type="binding site" evidence="7">
    <location>
        <begin position="178"/>
        <end position="179"/>
    </location>
    <ligand>
        <name>UDP-N-acetyl-alpha-D-muramoyl-L-alanyl-D-glutamate</name>
        <dbReference type="ChEBI" id="CHEBI:83900"/>
    </ligand>
</feature>
<dbReference type="InterPro" id="IPR036615">
    <property type="entry name" value="Mur_ligase_C_dom_sf"/>
</dbReference>
<evidence type="ECO:0000256" key="7">
    <source>
        <dbReference type="HAMAP-Rule" id="MF_00208"/>
    </source>
</evidence>
<dbReference type="Pfam" id="PF01225">
    <property type="entry name" value="Mur_ligase"/>
    <property type="match status" value="1"/>
</dbReference>
<evidence type="ECO:0000256" key="1">
    <source>
        <dbReference type="ARBA" id="ARBA00005898"/>
    </source>
</evidence>
<feature type="binding site" evidence="7">
    <location>
        <position position="51"/>
    </location>
    <ligand>
        <name>UDP-N-acetyl-alpha-D-muramoyl-L-alanyl-D-glutamate</name>
        <dbReference type="ChEBI" id="CHEBI:83900"/>
    </ligand>
</feature>
<dbReference type="SUPFAM" id="SSF63418">
    <property type="entry name" value="MurE/MurF N-terminal domain"/>
    <property type="match status" value="1"/>
</dbReference>
<comment type="PTM">
    <text evidence="7">Carboxylation is probably crucial for Mg(2+) binding and, consequently, for the gamma-phosphate positioning of ATP.</text>
</comment>
<dbReference type="NCBIfam" id="TIGR01085">
    <property type="entry name" value="murE"/>
    <property type="match status" value="1"/>
</dbReference>
<dbReference type="InterPro" id="IPR035911">
    <property type="entry name" value="MurE/MurF_N"/>
</dbReference>
<dbReference type="Gene3D" id="3.40.1390.10">
    <property type="entry name" value="MurE/MurF, N-terminal domain"/>
    <property type="match status" value="1"/>
</dbReference>
<feature type="binding site" evidence="7">
    <location>
        <position position="205"/>
    </location>
    <ligand>
        <name>UDP-N-acetyl-alpha-D-muramoyl-L-alanyl-D-glutamate</name>
        <dbReference type="ChEBI" id="CHEBI:83900"/>
    </ligand>
</feature>
<keyword evidence="7" id="KW-0547">Nucleotide-binding</keyword>
<keyword evidence="2 7" id="KW-0132">Cell division</keyword>
<accession>A0ABP6X6C6</accession>
<dbReference type="SUPFAM" id="SSF53623">
    <property type="entry name" value="MurD-like peptide ligases, catalytic domain"/>
    <property type="match status" value="1"/>
</dbReference>
<feature type="short sequence motif" description="Meso-diaminopimelate recognition motif" evidence="7">
    <location>
        <begin position="430"/>
        <end position="433"/>
    </location>
</feature>
<dbReference type="HAMAP" id="MF_00208">
    <property type="entry name" value="MurE"/>
    <property type="match status" value="1"/>
</dbReference>
<proteinExistence type="inferred from homology"/>
<feature type="binding site" evidence="7">
    <location>
        <begin position="133"/>
        <end position="139"/>
    </location>
    <ligand>
        <name>ATP</name>
        <dbReference type="ChEBI" id="CHEBI:30616"/>
    </ligand>
</feature>
<dbReference type="SUPFAM" id="SSF53244">
    <property type="entry name" value="MurD-like peptide ligases, peptide-binding domain"/>
    <property type="match status" value="1"/>
</dbReference>
<dbReference type="Proteomes" id="UP001500767">
    <property type="component" value="Unassembled WGS sequence"/>
</dbReference>
<evidence type="ECO:0000256" key="4">
    <source>
        <dbReference type="ARBA" id="ARBA00022984"/>
    </source>
</evidence>
<dbReference type="Gene3D" id="3.90.190.20">
    <property type="entry name" value="Mur ligase, C-terminal domain"/>
    <property type="match status" value="1"/>
</dbReference>
<dbReference type="NCBIfam" id="NF001124">
    <property type="entry name" value="PRK00139.1-2"/>
    <property type="match status" value="1"/>
</dbReference>
<evidence type="ECO:0000256" key="3">
    <source>
        <dbReference type="ARBA" id="ARBA00022960"/>
    </source>
</evidence>
<reference evidence="14" key="1">
    <citation type="journal article" date="2019" name="Int. J. Syst. Evol. Microbiol.">
        <title>The Global Catalogue of Microorganisms (GCM) 10K type strain sequencing project: providing services to taxonomists for standard genome sequencing and annotation.</title>
        <authorList>
            <consortium name="The Broad Institute Genomics Platform"/>
            <consortium name="The Broad Institute Genome Sequencing Center for Infectious Disease"/>
            <person name="Wu L."/>
            <person name="Ma J."/>
        </authorList>
    </citation>
    <scope>NUCLEOTIDE SEQUENCE [LARGE SCALE GENOMIC DNA]</scope>
    <source>
        <strain evidence="14">JCM 16540</strain>
    </source>
</reference>
<evidence type="ECO:0000259" key="12">
    <source>
        <dbReference type="Pfam" id="PF08245"/>
    </source>
</evidence>
<evidence type="ECO:0000256" key="9">
    <source>
        <dbReference type="SAM" id="MobiDB-lite"/>
    </source>
</evidence>
<comment type="cofactor">
    <cofactor evidence="7">
        <name>Mg(2+)</name>
        <dbReference type="ChEBI" id="CHEBI:18420"/>
    </cofactor>
</comment>
<evidence type="ECO:0000313" key="13">
    <source>
        <dbReference type="EMBL" id="GAA3561705.1"/>
    </source>
</evidence>
<dbReference type="EMBL" id="BAAAYR010000001">
    <property type="protein sequence ID" value="GAA3561705.1"/>
    <property type="molecule type" value="Genomic_DNA"/>
</dbReference>
<feature type="binding site" evidence="7">
    <location>
        <position position="489"/>
    </location>
    <ligand>
        <name>meso-2,6-diaminopimelate</name>
        <dbReference type="ChEBI" id="CHEBI:57791"/>
    </ligand>
</feature>
<feature type="region of interest" description="Disordered" evidence="9">
    <location>
        <begin position="1"/>
        <end position="29"/>
    </location>
</feature>
<feature type="domain" description="Mur ligase C-terminal" evidence="11">
    <location>
        <begin position="358"/>
        <end position="487"/>
    </location>
</feature>
<keyword evidence="7 13" id="KW-0436">Ligase</keyword>
<dbReference type="InterPro" id="IPR000713">
    <property type="entry name" value="Mur_ligase_N"/>
</dbReference>
<gene>
    <name evidence="7" type="primary">murE</name>
    <name evidence="13" type="ORF">GCM10022197_16670</name>
</gene>
<feature type="binding site" evidence="7">
    <location>
        <position position="406"/>
    </location>
    <ligand>
        <name>meso-2,6-diaminopimelate</name>
        <dbReference type="ChEBI" id="CHEBI:57791"/>
    </ligand>
</feature>
<keyword evidence="7" id="KW-0460">Magnesium</keyword>
<comment type="pathway">
    <text evidence="7 8">Cell wall biogenesis; peptidoglycan biosynthesis.</text>
</comment>
<dbReference type="Pfam" id="PF08245">
    <property type="entry name" value="Mur_ligase_M"/>
    <property type="match status" value="1"/>
</dbReference>
<name>A0ABP6X6C6_9ACTN</name>
<protein>
    <recommendedName>
        <fullName evidence="7">UDP-N-acetylmuramoyl-L-alanyl-D-glutamate--2,6-diaminopimelate ligase</fullName>
        <ecNumber evidence="7">6.3.2.13</ecNumber>
    </recommendedName>
    <alternativeName>
        <fullName evidence="7">Meso-A2pm-adding enzyme</fullName>
    </alternativeName>
    <alternativeName>
        <fullName evidence="7">Meso-diaminopimelate-adding enzyme</fullName>
    </alternativeName>
    <alternativeName>
        <fullName evidence="7">UDP-MurNAc-L-Ala-D-Glu:meso-diaminopimelate ligase</fullName>
    </alternativeName>
    <alternativeName>
        <fullName evidence="7">UDP-MurNAc-tripeptide synthetase</fullName>
    </alternativeName>
    <alternativeName>
        <fullName evidence="7">UDP-N-acetylmuramyl-tripeptide synthetase</fullName>
    </alternativeName>
</protein>
<comment type="function">
    <text evidence="7">Catalyzes the addition of meso-diaminopimelic acid to the nucleotide precursor UDP-N-acetylmuramoyl-L-alanyl-D-glutamate (UMAG) in the biosynthesis of bacterial cell-wall peptidoglycan.</text>
</comment>
<dbReference type="InterPro" id="IPR013221">
    <property type="entry name" value="Mur_ligase_cen"/>
</dbReference>
<comment type="subcellular location">
    <subcellularLocation>
        <location evidence="7 8">Cytoplasm</location>
    </subcellularLocation>
</comment>
<keyword evidence="7" id="KW-0067">ATP-binding</keyword>
<dbReference type="InterPro" id="IPR004101">
    <property type="entry name" value="Mur_ligase_C"/>
</dbReference>
<keyword evidence="4 7" id="KW-0573">Peptidoglycan synthesis</keyword>
<keyword evidence="3 7" id="KW-0133">Cell shape</keyword>
<keyword evidence="6 7" id="KW-0961">Cell wall biogenesis/degradation</keyword>